<reference evidence="2 3" key="1">
    <citation type="submission" date="2022-06" db="EMBL/GenBank/DDBJ databases">
        <title>Haloarcula sp. a new haloarchaeum isolate from saline soil.</title>
        <authorList>
            <person name="Strakova D."/>
            <person name="Galisteo C."/>
            <person name="Sanchez-Porro C."/>
            <person name="Ventosa A."/>
        </authorList>
    </citation>
    <scope>NUCLEOTIDE SEQUENCE [LARGE SCALE GENOMIC DNA]</scope>
    <source>
        <strain evidence="2 3">S1CR25-12</strain>
    </source>
</reference>
<name>A0ABU2FGV6_9EURY</name>
<protein>
    <recommendedName>
        <fullName evidence="4">DUF3883 domain-containing protein</fullName>
    </recommendedName>
</protein>
<dbReference type="EMBL" id="JAMQON010000005">
    <property type="protein sequence ID" value="MDS0261031.1"/>
    <property type="molecule type" value="Genomic_DNA"/>
</dbReference>
<gene>
    <name evidence="2" type="ORF">NDI56_16650</name>
</gene>
<sequence>MLNARKGADVPTGTSPSTVRRAGKIDRRLPDTNVKTGQIAGKLDEMPGARRERVSNQFDQLDGSTKNHFKNVDGRYNPASEATDLFENTGPSGRRALNEPTDSDGEAADVLLRMDDAATQWRFTKAYESDAVDSDELGTALRRYDGLDSDGKAEYRRFTETTGNDGVGFVTDLNSDQVSDFFGSACRRAPSVAAPPRFRSDRLHSVAQHDTLALTAGGCADDLSALAKQRYYNNIADAASENSDISASEIFDQVEDVSDADRRRTLKQLFADSGEDGIRLARDMDSGTKEAFLDLGTDNQFGTFNRFDDWRSNVAKSGVDTAEARRYTERVDRAGDHENIDGAEELVKEVADNPTQVPGQSGEAASALRYADNTNRVKMEPGNGEYDLAVTRGGDTEYVEVKTRTRDDVTENWVRGKITDINEKFESAQENGLDIGDRPSDGDSVLELRVPGDSSDLDDVRSTVQNAIEDRNTVHADEIRIVTESGATEIITNPNQ</sequence>
<feature type="region of interest" description="Disordered" evidence="1">
    <location>
        <begin position="1"/>
        <end position="39"/>
    </location>
</feature>
<comment type="caution">
    <text evidence="2">The sequence shown here is derived from an EMBL/GenBank/DDBJ whole genome shotgun (WGS) entry which is preliminary data.</text>
</comment>
<accession>A0ABU2FGV6</accession>
<dbReference type="Proteomes" id="UP001259659">
    <property type="component" value="Unassembled WGS sequence"/>
</dbReference>
<evidence type="ECO:0008006" key="4">
    <source>
        <dbReference type="Google" id="ProtNLM"/>
    </source>
</evidence>
<proteinExistence type="predicted"/>
<keyword evidence="3" id="KW-1185">Reference proteome</keyword>
<organism evidence="2 3">
    <name type="scientific">Haloarcula saliterrae</name>
    <dbReference type="NCBI Taxonomy" id="2950534"/>
    <lineage>
        <taxon>Archaea</taxon>
        <taxon>Methanobacteriati</taxon>
        <taxon>Methanobacteriota</taxon>
        <taxon>Stenosarchaea group</taxon>
        <taxon>Halobacteria</taxon>
        <taxon>Halobacteriales</taxon>
        <taxon>Haloarculaceae</taxon>
        <taxon>Haloarcula</taxon>
    </lineage>
</organism>
<evidence type="ECO:0000256" key="1">
    <source>
        <dbReference type="SAM" id="MobiDB-lite"/>
    </source>
</evidence>
<evidence type="ECO:0000313" key="2">
    <source>
        <dbReference type="EMBL" id="MDS0261031.1"/>
    </source>
</evidence>
<dbReference type="RefSeq" id="WP_310920820.1">
    <property type="nucleotide sequence ID" value="NZ_JAMQON010000005.1"/>
</dbReference>
<feature type="region of interest" description="Disordered" evidence="1">
    <location>
        <begin position="80"/>
        <end position="104"/>
    </location>
</feature>
<evidence type="ECO:0000313" key="3">
    <source>
        <dbReference type="Proteomes" id="UP001259659"/>
    </source>
</evidence>